<protein>
    <submittedName>
        <fullName evidence="2">DUF4365 domain-containing protein</fullName>
    </submittedName>
</protein>
<evidence type="ECO:0000313" key="3">
    <source>
        <dbReference type="Proteomes" id="UP001059617"/>
    </source>
</evidence>
<organism evidence="2 3">
    <name type="scientific">Dactylosporangium fulvum</name>
    <dbReference type="NCBI Taxonomy" id="53359"/>
    <lineage>
        <taxon>Bacteria</taxon>
        <taxon>Bacillati</taxon>
        <taxon>Actinomycetota</taxon>
        <taxon>Actinomycetes</taxon>
        <taxon>Micromonosporales</taxon>
        <taxon>Micromonosporaceae</taxon>
        <taxon>Dactylosporangium</taxon>
    </lineage>
</organism>
<name>A0ABY5W0G8_9ACTN</name>
<gene>
    <name evidence="2" type="ORF">Dfulv_45325</name>
</gene>
<dbReference type="Pfam" id="PF14280">
    <property type="entry name" value="DUF4365"/>
    <property type="match status" value="1"/>
</dbReference>
<accession>A0ABY5W0G8</accession>
<dbReference type="Proteomes" id="UP001059617">
    <property type="component" value="Chromosome"/>
</dbReference>
<keyword evidence="3" id="KW-1185">Reference proteome</keyword>
<feature type="domain" description="DUF4365" evidence="1">
    <location>
        <begin position="10"/>
        <end position="162"/>
    </location>
</feature>
<evidence type="ECO:0000259" key="1">
    <source>
        <dbReference type="Pfam" id="PF14280"/>
    </source>
</evidence>
<dbReference type="EMBL" id="CP073720">
    <property type="protein sequence ID" value="UWP82213.1"/>
    <property type="molecule type" value="Genomic_DNA"/>
</dbReference>
<reference evidence="2" key="2">
    <citation type="submission" date="2022-09" db="EMBL/GenBank/DDBJ databases">
        <title>Biosynthetic gene clusters of Dactylosporangioum fulvum.</title>
        <authorList>
            <person name="Caradec T."/>
        </authorList>
    </citation>
    <scope>NUCLEOTIDE SEQUENCE</scope>
    <source>
        <strain evidence="2">NRRL B-16292</strain>
    </source>
</reference>
<sequence length="167" mass="18795">MLDAKQHQGKFGEDYVRVLASAAGLVVLTQDNDSDGVDLGFRATGRYGHVQSPMIEAQVKTWSKPTESSGRLHYRGLNEWQFNKLAGPNFSVPRYLFLICVPSDPLEYAAFRSEGVLLRHLGYYVSLRSETPVAEPDRERSRPVSVPTVNVLTAQELRRLTESRTAW</sequence>
<evidence type="ECO:0000313" key="2">
    <source>
        <dbReference type="EMBL" id="UWP82213.1"/>
    </source>
</evidence>
<reference evidence="2" key="1">
    <citation type="submission" date="2021-04" db="EMBL/GenBank/DDBJ databases">
        <authorList>
            <person name="Hartkoorn R.C."/>
            <person name="Beaudoing E."/>
            <person name="Hot D."/>
        </authorList>
    </citation>
    <scope>NUCLEOTIDE SEQUENCE</scope>
    <source>
        <strain evidence="2">NRRL B-16292</strain>
    </source>
</reference>
<dbReference type="InterPro" id="IPR025375">
    <property type="entry name" value="DUF4365"/>
</dbReference>
<proteinExistence type="predicted"/>
<dbReference type="RefSeq" id="WP_259859985.1">
    <property type="nucleotide sequence ID" value="NZ_BAAAST010000013.1"/>
</dbReference>